<dbReference type="Proteomes" id="UP000182149">
    <property type="component" value="Unassembled WGS sequence"/>
</dbReference>
<dbReference type="CDD" id="cd04301">
    <property type="entry name" value="NAT_SF"/>
    <property type="match status" value="1"/>
</dbReference>
<reference evidence="2 3" key="1">
    <citation type="submission" date="2014-12" db="EMBL/GenBank/DDBJ databases">
        <title>Draft genome sequences of 29 type strains of Enterococci.</title>
        <authorList>
            <person name="Zhong Z."/>
            <person name="Sun Z."/>
            <person name="Liu W."/>
            <person name="Zhang W."/>
            <person name="Zhang H."/>
        </authorList>
    </citation>
    <scope>NUCLEOTIDE SEQUENCE [LARGE SCALE GENOMIC DNA]</scope>
    <source>
        <strain evidence="2 3">DSM 17690</strain>
    </source>
</reference>
<gene>
    <name evidence="2" type="ORF">RU93_GL000113</name>
</gene>
<dbReference type="SUPFAM" id="SSF55729">
    <property type="entry name" value="Acyl-CoA N-acyltransferases (Nat)"/>
    <property type="match status" value="1"/>
</dbReference>
<sequence length="143" mass="16284">MEIKMTTDLTNQVYLDALSIRYTVFVDEQQVPKALEVDEDEAAAIHFVLYEEDQPLATLRLLPLSHSQVKLQRMAVQQDARQKSLGKQLILFAENYANEQGYQTITLGAQQTAIPFYEKIGYQPQGEPFMDAGIPHITMHKTI</sequence>
<name>A0A1L8QXF4_9ENTE</name>
<dbReference type="PANTHER" id="PTHR13355:SF11">
    <property type="entry name" value="GLUCOSAMINE 6-PHOSPHATE N-ACETYLTRANSFERASE"/>
    <property type="match status" value="1"/>
</dbReference>
<dbReference type="PROSITE" id="PS51186">
    <property type="entry name" value="GNAT"/>
    <property type="match status" value="1"/>
</dbReference>
<dbReference type="PANTHER" id="PTHR13355">
    <property type="entry name" value="GLUCOSAMINE 6-PHOSPHATE N-ACETYLTRANSFERASE"/>
    <property type="match status" value="1"/>
</dbReference>
<dbReference type="Gene3D" id="3.40.630.30">
    <property type="match status" value="1"/>
</dbReference>
<feature type="domain" description="N-acetyltransferase" evidence="1">
    <location>
        <begin position="4"/>
        <end position="143"/>
    </location>
</feature>
<dbReference type="InterPro" id="IPR016181">
    <property type="entry name" value="Acyl_CoA_acyltransferase"/>
</dbReference>
<keyword evidence="3" id="KW-1185">Reference proteome</keyword>
<keyword evidence="2" id="KW-0808">Transferase</keyword>
<evidence type="ECO:0000313" key="2">
    <source>
        <dbReference type="EMBL" id="OJG12183.1"/>
    </source>
</evidence>
<dbReference type="Pfam" id="PF13673">
    <property type="entry name" value="Acetyltransf_10"/>
    <property type="match status" value="1"/>
</dbReference>
<proteinExistence type="predicted"/>
<dbReference type="GO" id="GO:0004343">
    <property type="term" value="F:glucosamine 6-phosphate N-acetyltransferase activity"/>
    <property type="evidence" value="ECO:0007669"/>
    <property type="project" value="TreeGrafter"/>
</dbReference>
<dbReference type="EMBL" id="JXKD01000001">
    <property type="protein sequence ID" value="OJG12183.1"/>
    <property type="molecule type" value="Genomic_DNA"/>
</dbReference>
<comment type="caution">
    <text evidence="2">The sequence shown here is derived from an EMBL/GenBank/DDBJ whole genome shotgun (WGS) entry which is preliminary data.</text>
</comment>
<accession>A0A1L8QXF4</accession>
<dbReference type="RefSeq" id="WP_071873672.1">
    <property type="nucleotide sequence ID" value="NZ_JBHSHF010000002.1"/>
</dbReference>
<dbReference type="InterPro" id="IPR039143">
    <property type="entry name" value="GNPNAT1-like"/>
</dbReference>
<protein>
    <submittedName>
        <fullName evidence="2">GNAT family acetyltransferase</fullName>
    </submittedName>
</protein>
<organism evidence="2 3">
    <name type="scientific">Enterococcus aquimarinus</name>
    <dbReference type="NCBI Taxonomy" id="328396"/>
    <lineage>
        <taxon>Bacteria</taxon>
        <taxon>Bacillati</taxon>
        <taxon>Bacillota</taxon>
        <taxon>Bacilli</taxon>
        <taxon>Lactobacillales</taxon>
        <taxon>Enterococcaceae</taxon>
        <taxon>Enterococcus</taxon>
    </lineage>
</organism>
<evidence type="ECO:0000313" key="3">
    <source>
        <dbReference type="Proteomes" id="UP000182149"/>
    </source>
</evidence>
<evidence type="ECO:0000259" key="1">
    <source>
        <dbReference type="PROSITE" id="PS51186"/>
    </source>
</evidence>
<dbReference type="InterPro" id="IPR000182">
    <property type="entry name" value="GNAT_dom"/>
</dbReference>
<dbReference type="STRING" id="328396.RU93_GL000113"/>
<dbReference type="AlphaFoldDB" id="A0A1L8QXF4"/>
<dbReference type="OrthoDB" id="9796171at2"/>